<evidence type="ECO:0000256" key="1">
    <source>
        <dbReference type="ARBA" id="ARBA00004496"/>
    </source>
</evidence>
<comment type="catalytic activity">
    <reaction evidence="7">
        <text>[protein]-L-isoaspartate + S-adenosyl-L-methionine = [protein]-L-isoaspartate alpha-methyl ester + S-adenosyl-L-homocysteine</text>
        <dbReference type="Rhea" id="RHEA:12705"/>
        <dbReference type="Rhea" id="RHEA-COMP:12143"/>
        <dbReference type="Rhea" id="RHEA-COMP:12144"/>
        <dbReference type="ChEBI" id="CHEBI:57856"/>
        <dbReference type="ChEBI" id="CHEBI:59789"/>
        <dbReference type="ChEBI" id="CHEBI:90596"/>
        <dbReference type="ChEBI" id="CHEBI:90598"/>
        <dbReference type="EC" id="2.1.1.77"/>
    </reaction>
</comment>
<dbReference type="EC" id="2.1.1.77" evidence="7"/>
<dbReference type="PROSITE" id="PS01279">
    <property type="entry name" value="PCMT"/>
    <property type="match status" value="1"/>
</dbReference>
<evidence type="ECO:0000256" key="7">
    <source>
        <dbReference type="HAMAP-Rule" id="MF_00090"/>
    </source>
</evidence>
<dbReference type="Proteomes" id="UP000239340">
    <property type="component" value="Chromosome"/>
</dbReference>
<dbReference type="SUPFAM" id="SSF53335">
    <property type="entry name" value="S-adenosyl-L-methionine-dependent methyltransferases"/>
    <property type="match status" value="1"/>
</dbReference>
<evidence type="ECO:0000256" key="2">
    <source>
        <dbReference type="ARBA" id="ARBA00005369"/>
    </source>
</evidence>
<dbReference type="GO" id="GO:0030091">
    <property type="term" value="P:protein repair"/>
    <property type="evidence" value="ECO:0007669"/>
    <property type="project" value="UniProtKB-UniRule"/>
</dbReference>
<dbReference type="Gene3D" id="3.40.50.150">
    <property type="entry name" value="Vaccinia Virus protein VP39"/>
    <property type="match status" value="1"/>
</dbReference>
<name>A0A2L0H940_RHIFR</name>
<protein>
    <recommendedName>
        <fullName evidence="7">Protein-L-isoaspartate O-methyltransferase</fullName>
        <ecNumber evidence="7">2.1.1.77</ecNumber>
    </recommendedName>
    <alternativeName>
        <fullName evidence="7">L-isoaspartyl protein carboxyl methyltransferase</fullName>
    </alternativeName>
    <alternativeName>
        <fullName evidence="7">Protein L-isoaspartyl methyltransferase</fullName>
    </alternativeName>
    <alternativeName>
        <fullName evidence="7">Protein-beta-aspartate methyltransferase</fullName>
        <shortName evidence="7">PIMT</shortName>
    </alternativeName>
</protein>
<comment type="function">
    <text evidence="7">Catalyzes the methyl esterification of L-isoaspartyl residues in peptides and proteins that result from spontaneous decomposition of normal L-aspartyl and L-asparaginyl residues. It plays a role in the repair and/or degradation of damaged proteins.</text>
</comment>
<evidence type="ECO:0000256" key="4">
    <source>
        <dbReference type="ARBA" id="ARBA00022603"/>
    </source>
</evidence>
<dbReference type="GO" id="GO:0005737">
    <property type="term" value="C:cytoplasm"/>
    <property type="evidence" value="ECO:0007669"/>
    <property type="project" value="UniProtKB-SubCell"/>
</dbReference>
<dbReference type="HAMAP" id="MF_00090">
    <property type="entry name" value="PIMT"/>
    <property type="match status" value="1"/>
</dbReference>
<keyword evidence="4 7" id="KW-0489">Methyltransferase</keyword>
<dbReference type="SUPFAM" id="SSF47240">
    <property type="entry name" value="Ferritin-like"/>
    <property type="match status" value="1"/>
</dbReference>
<evidence type="ECO:0000313" key="8">
    <source>
        <dbReference type="EMBL" id="AUX78015.1"/>
    </source>
</evidence>
<dbReference type="EMBL" id="CP024307">
    <property type="protein sequence ID" value="AUX78015.1"/>
    <property type="molecule type" value="Genomic_DNA"/>
</dbReference>
<dbReference type="PANTHER" id="PTHR11579">
    <property type="entry name" value="PROTEIN-L-ISOASPARTATE O-METHYLTRANSFERASE"/>
    <property type="match status" value="1"/>
</dbReference>
<dbReference type="PANTHER" id="PTHR11579:SF0">
    <property type="entry name" value="PROTEIN-L-ISOASPARTATE(D-ASPARTATE) O-METHYLTRANSFERASE"/>
    <property type="match status" value="1"/>
</dbReference>
<dbReference type="CDD" id="cd02440">
    <property type="entry name" value="AdoMet_MTases"/>
    <property type="match status" value="1"/>
</dbReference>
<reference evidence="8 9" key="1">
    <citation type="submission" date="2017-10" db="EMBL/GenBank/DDBJ databases">
        <title>Analysis of the genome sequences of Rhizobium populations associated to common bean (phaseolus vulgaris).</title>
        <authorList>
            <person name="Bustos P."/>
            <person name="Santamaria R.I."/>
            <person name="Miranda-Sanchez F."/>
            <person name="Perez-Carrascal O."/>
            <person name="Juarez S."/>
            <person name="Lozano L."/>
            <person name="Martinez-Flores I."/>
            <person name="Vinuesa P."/>
            <person name="Martinez-Romero E."/>
            <person name="Cevallos M.A."/>
            <person name="Romero D."/>
            <person name="Davila G."/>
            <person name="Gonzalez V."/>
        </authorList>
    </citation>
    <scope>NUCLEOTIDE SEQUENCE [LARGE SCALE GENOMIC DNA]</scope>
    <source>
        <strain evidence="8 9">NXT3</strain>
    </source>
</reference>
<keyword evidence="3 7" id="KW-0963">Cytoplasm</keyword>
<dbReference type="Pfam" id="PF05974">
    <property type="entry name" value="DUF892"/>
    <property type="match status" value="1"/>
</dbReference>
<accession>A0A2L0H940</accession>
<dbReference type="GO" id="GO:0032259">
    <property type="term" value="P:methylation"/>
    <property type="evidence" value="ECO:0007669"/>
    <property type="project" value="UniProtKB-KW"/>
</dbReference>
<evidence type="ECO:0000256" key="3">
    <source>
        <dbReference type="ARBA" id="ARBA00022490"/>
    </source>
</evidence>
<keyword evidence="6 7" id="KW-0949">S-adenosyl-L-methionine</keyword>
<evidence type="ECO:0000313" key="9">
    <source>
        <dbReference type="Proteomes" id="UP000239340"/>
    </source>
</evidence>
<dbReference type="InterPro" id="IPR012347">
    <property type="entry name" value="Ferritin-like"/>
</dbReference>
<sequence>MIDFSHARERMILSHLSRRGIRDPNVLEAMRIVPREAFVDPGFEEFAYEDSALSIGHGQTISQPFIVALMTERAELQPGDTVLEIGTGSGYAAAILSRIAAHVYTVERHAGLAEAAESRFTKLGFDNISVRVGDGTTGWPEAGPFDAILVAAGGPDVPQALKEQLDLGGHLVIPIGPRDEQRLMKITRVNATTFEEQDLGGVKFVPLPHGTFRSKAGWITSNQEEQAMHKASEHLQAWLRDAHAMEEQAITMLTSQSRRLENYPELKARIDRHLQETRDQAAMLKRCLERLHGGTSAVKDISGKIVAIGQGLSGLFVSDEVVKGSLASYTFEHMEIASYKILIAAADYAGDEETKRVCETILQQEVEMAEWLDQHAAEITRTFLERDQRGVTAKH</sequence>
<dbReference type="NCBIfam" id="TIGR00080">
    <property type="entry name" value="pimt"/>
    <property type="match status" value="1"/>
</dbReference>
<comment type="similarity">
    <text evidence="2 7">Belongs to the methyltransferase superfamily. L-isoaspartyl/D-aspartyl protein methyltransferase family.</text>
</comment>
<dbReference type="NCBIfam" id="NF001453">
    <property type="entry name" value="PRK00312.1"/>
    <property type="match status" value="1"/>
</dbReference>
<dbReference type="InterPro" id="IPR009078">
    <property type="entry name" value="Ferritin-like_SF"/>
</dbReference>
<dbReference type="InterPro" id="IPR000682">
    <property type="entry name" value="PCMT"/>
</dbReference>
<feature type="active site" evidence="7">
    <location>
        <position position="62"/>
    </location>
</feature>
<dbReference type="FunFam" id="3.40.50.150:FF:000010">
    <property type="entry name" value="Protein-L-isoaspartate O-methyltransferase"/>
    <property type="match status" value="1"/>
</dbReference>
<evidence type="ECO:0000256" key="6">
    <source>
        <dbReference type="ARBA" id="ARBA00022691"/>
    </source>
</evidence>
<comment type="subcellular location">
    <subcellularLocation>
        <location evidence="1 7">Cytoplasm</location>
    </subcellularLocation>
</comment>
<dbReference type="InterPro" id="IPR010287">
    <property type="entry name" value="DUF892_YciF-like"/>
</dbReference>
<evidence type="ECO:0000256" key="5">
    <source>
        <dbReference type="ARBA" id="ARBA00022679"/>
    </source>
</evidence>
<dbReference type="GO" id="GO:0004719">
    <property type="term" value="F:protein-L-isoaspartate (D-aspartate) O-methyltransferase activity"/>
    <property type="evidence" value="ECO:0007669"/>
    <property type="project" value="UniProtKB-UniRule"/>
</dbReference>
<dbReference type="AlphaFoldDB" id="A0A2L0H940"/>
<proteinExistence type="inferred from homology"/>
<dbReference type="Gene3D" id="1.20.1260.10">
    <property type="match status" value="1"/>
</dbReference>
<keyword evidence="5 7" id="KW-0808">Transferase</keyword>
<dbReference type="Pfam" id="PF01135">
    <property type="entry name" value="PCMT"/>
    <property type="match status" value="1"/>
</dbReference>
<dbReference type="CDD" id="cd00657">
    <property type="entry name" value="Ferritin_like"/>
    <property type="match status" value="1"/>
</dbReference>
<organism evidence="8 9">
    <name type="scientific">Rhizobium fredii</name>
    <name type="common">Sinorhizobium fredii</name>
    <dbReference type="NCBI Taxonomy" id="380"/>
    <lineage>
        <taxon>Bacteria</taxon>
        <taxon>Pseudomonadati</taxon>
        <taxon>Pseudomonadota</taxon>
        <taxon>Alphaproteobacteria</taxon>
        <taxon>Hyphomicrobiales</taxon>
        <taxon>Rhizobiaceae</taxon>
        <taxon>Sinorhizobium/Ensifer group</taxon>
        <taxon>Sinorhizobium</taxon>
    </lineage>
</organism>
<gene>
    <name evidence="7" type="primary">pcm</name>
    <name evidence="8" type="ORF">NXT3_CH03487</name>
</gene>
<dbReference type="InterPro" id="IPR029063">
    <property type="entry name" value="SAM-dependent_MTases_sf"/>
</dbReference>